<dbReference type="KEGG" id="add:HUW48_22140"/>
<dbReference type="RefSeq" id="WP_182413001.1">
    <property type="nucleotide sequence ID" value="NZ_CP055153.1"/>
</dbReference>
<reference evidence="2 3" key="2">
    <citation type="submission" date="2020-08" db="EMBL/GenBank/DDBJ databases">
        <title>Adhaeribacter dokdonensis sp. nov., isolated from the rhizosphere of Elymus tsukushiensis, a plant native to the Dokdo Islands, Republic of Korea.</title>
        <authorList>
            <person name="Ghim S.Y."/>
        </authorList>
    </citation>
    <scope>NUCLEOTIDE SEQUENCE [LARGE SCALE GENOMIC DNA]</scope>
    <source>
        <strain evidence="2 3">KUDC8001</strain>
    </source>
</reference>
<organism evidence="2 3">
    <name type="scientific">Adhaeribacter radiodurans</name>
    <dbReference type="NCBI Taxonomy" id="2745197"/>
    <lineage>
        <taxon>Bacteria</taxon>
        <taxon>Pseudomonadati</taxon>
        <taxon>Bacteroidota</taxon>
        <taxon>Cytophagia</taxon>
        <taxon>Cytophagales</taxon>
        <taxon>Hymenobacteraceae</taxon>
        <taxon>Adhaeribacter</taxon>
    </lineage>
</organism>
<evidence type="ECO:0000313" key="3">
    <source>
        <dbReference type="Proteomes" id="UP000514509"/>
    </source>
</evidence>
<sequence>MKTPVYTWLVSLTVSISLISGCASQKSTTASANDSNSSSSSMGATTTTSQPAEHAELSGSWNYVMTNDQQETLTGVLTIQRGGNAGYTGHITSNEISLDSDTDISKAQLNGSDFIYEGTVKAPNGDIPFTIKGTIQGSKLEGQNTVEYQNRSMLWQVKATRKN</sequence>
<accession>A0A7L7LDE7</accession>
<evidence type="ECO:0000313" key="2">
    <source>
        <dbReference type="EMBL" id="QMU30555.1"/>
    </source>
</evidence>
<proteinExistence type="predicted"/>
<dbReference type="AlphaFoldDB" id="A0A7L7LDE7"/>
<dbReference type="Proteomes" id="UP000514509">
    <property type="component" value="Chromosome"/>
</dbReference>
<feature type="compositionally biased region" description="Low complexity" evidence="1">
    <location>
        <begin position="27"/>
        <end position="49"/>
    </location>
</feature>
<feature type="region of interest" description="Disordered" evidence="1">
    <location>
        <begin position="27"/>
        <end position="54"/>
    </location>
</feature>
<keyword evidence="3" id="KW-1185">Reference proteome</keyword>
<gene>
    <name evidence="2" type="ORF">HUW48_22140</name>
</gene>
<dbReference type="PROSITE" id="PS51257">
    <property type="entry name" value="PROKAR_LIPOPROTEIN"/>
    <property type="match status" value="1"/>
</dbReference>
<dbReference type="EMBL" id="CP055153">
    <property type="protein sequence ID" value="QMU30555.1"/>
    <property type="molecule type" value="Genomic_DNA"/>
</dbReference>
<evidence type="ECO:0000256" key="1">
    <source>
        <dbReference type="SAM" id="MobiDB-lite"/>
    </source>
</evidence>
<name>A0A7L7LDE7_9BACT</name>
<reference evidence="2 3" key="1">
    <citation type="submission" date="2020-06" db="EMBL/GenBank/DDBJ databases">
        <authorList>
            <person name="Hwang Y.J."/>
        </authorList>
    </citation>
    <scope>NUCLEOTIDE SEQUENCE [LARGE SCALE GENOMIC DNA]</scope>
    <source>
        <strain evidence="2 3">KUDC8001</strain>
    </source>
</reference>
<protein>
    <submittedName>
        <fullName evidence="2">Uncharacterized protein</fullName>
    </submittedName>
</protein>